<protein>
    <submittedName>
        <fullName evidence="4">Fe-S protein assembly co-chaperone HscB</fullName>
    </submittedName>
</protein>
<dbReference type="InterPro" id="IPR009073">
    <property type="entry name" value="HscB_oligo_C"/>
</dbReference>
<evidence type="ECO:0000313" key="5">
    <source>
        <dbReference type="Proteomes" id="UP000199727"/>
    </source>
</evidence>
<dbReference type="OrthoDB" id="448954at2759"/>
<dbReference type="GO" id="GO:0001671">
    <property type="term" value="F:ATPase activator activity"/>
    <property type="evidence" value="ECO:0007669"/>
    <property type="project" value="InterPro"/>
</dbReference>
<proteinExistence type="inferred from homology"/>
<dbReference type="SUPFAM" id="SSF46565">
    <property type="entry name" value="Chaperone J-domain"/>
    <property type="match status" value="1"/>
</dbReference>
<dbReference type="PANTHER" id="PTHR14021:SF15">
    <property type="entry name" value="IRON-SULFUR CLUSTER CO-CHAPERONE PROTEIN HSCB"/>
    <property type="match status" value="1"/>
</dbReference>
<name>A0A854Q8P7_CRYNE</name>
<dbReference type="Gene3D" id="1.10.287.110">
    <property type="entry name" value="DnaJ domain"/>
    <property type="match status" value="1"/>
</dbReference>
<dbReference type="GO" id="GO:0051259">
    <property type="term" value="P:protein complex oligomerization"/>
    <property type="evidence" value="ECO:0007669"/>
    <property type="project" value="InterPro"/>
</dbReference>
<accession>A0A854Q8P7</accession>
<dbReference type="GO" id="GO:0005739">
    <property type="term" value="C:mitochondrion"/>
    <property type="evidence" value="ECO:0007669"/>
    <property type="project" value="TreeGrafter"/>
</dbReference>
<dbReference type="PANTHER" id="PTHR14021">
    <property type="entry name" value="IRON-SULFUR CLUSTER CO-CHAPERONE PROTEIN HSCB"/>
    <property type="match status" value="1"/>
</dbReference>
<comment type="caution">
    <text evidence="4">The sequence shown here is derived from an EMBL/GenBank/DDBJ whole genome shotgun (WGS) entry which is preliminary data.</text>
</comment>
<dbReference type="Proteomes" id="UP000199727">
    <property type="component" value="Unassembled WGS sequence"/>
</dbReference>
<evidence type="ECO:0000313" key="4">
    <source>
        <dbReference type="EMBL" id="OXG15920.1"/>
    </source>
</evidence>
<dbReference type="GO" id="GO:0051087">
    <property type="term" value="F:protein-folding chaperone binding"/>
    <property type="evidence" value="ECO:0007669"/>
    <property type="project" value="InterPro"/>
</dbReference>
<dbReference type="Gene3D" id="1.20.1280.20">
    <property type="entry name" value="HscB, C-terminal domain"/>
    <property type="match status" value="2"/>
</dbReference>
<evidence type="ECO:0000259" key="3">
    <source>
        <dbReference type="Pfam" id="PF07743"/>
    </source>
</evidence>
<sequence>MVLRVHPRPFLLPLSLPRLAATRFAHSAPQAPTRNCPSCSRPVPLPLSPCPSCSSILPLPSNLSHHSMLYLSSPISSSGSPAGPFDIPQELSHLPSNGYIVDKADLRSNWVRRQRELHPDKYTTRGDGVVDLARELSGRVNEAYAVLGDDLRRAEYILSVNAQGTEETDKIDDPMLLAEILEAREELEEAETHEEIDRIRQANKGAFLTPLVVDYCRRRNVKLIGLVIEHVMGIVGSLEQAFSGTPPDLAEAKLLAVQLRYWMNLEKAAKEKSV</sequence>
<organism evidence="4 5">
    <name type="scientific">Cryptococcus neoformans Tu259-1</name>
    <dbReference type="NCBI Taxonomy" id="1230072"/>
    <lineage>
        <taxon>Eukaryota</taxon>
        <taxon>Fungi</taxon>
        <taxon>Dikarya</taxon>
        <taxon>Basidiomycota</taxon>
        <taxon>Agaricomycotina</taxon>
        <taxon>Tremellomycetes</taxon>
        <taxon>Tremellales</taxon>
        <taxon>Cryptococcaceae</taxon>
        <taxon>Cryptococcus</taxon>
        <taxon>Cryptococcus neoformans species complex</taxon>
    </lineage>
</organism>
<evidence type="ECO:0000256" key="1">
    <source>
        <dbReference type="ARBA" id="ARBA00010476"/>
    </source>
</evidence>
<feature type="domain" description="Co-chaperone HscB C-terminal oligomerisation" evidence="3">
    <location>
        <begin position="173"/>
        <end position="205"/>
    </location>
</feature>
<dbReference type="InterPro" id="IPR004640">
    <property type="entry name" value="HscB"/>
</dbReference>
<dbReference type="GO" id="GO:0044571">
    <property type="term" value="P:[2Fe-2S] cluster assembly"/>
    <property type="evidence" value="ECO:0007669"/>
    <property type="project" value="InterPro"/>
</dbReference>
<dbReference type="Pfam" id="PF07743">
    <property type="entry name" value="HSCB_C"/>
    <property type="match status" value="1"/>
</dbReference>
<dbReference type="InterPro" id="IPR036386">
    <property type="entry name" value="HscB_C_sf"/>
</dbReference>
<dbReference type="EMBL" id="AMKT01000069">
    <property type="protein sequence ID" value="OXG15920.1"/>
    <property type="molecule type" value="Genomic_DNA"/>
</dbReference>
<keyword evidence="2" id="KW-0143">Chaperone</keyword>
<gene>
    <name evidence="4" type="ORF">C361_05365</name>
</gene>
<reference evidence="4 5" key="1">
    <citation type="submission" date="2017-06" db="EMBL/GenBank/DDBJ databases">
        <title>Global population genomics of the pathogenic fungus Cryptococcus neoformans var. grubii.</title>
        <authorList>
            <person name="Cuomo C."/>
            <person name="Litvintseva A."/>
            <person name="Chen Y."/>
            <person name="Young S."/>
            <person name="Zeng Q."/>
            <person name="Chapman S."/>
            <person name="Gujja S."/>
            <person name="Saif S."/>
            <person name="Birren B."/>
        </authorList>
    </citation>
    <scope>NUCLEOTIDE SEQUENCE [LARGE SCALE GENOMIC DNA]</scope>
    <source>
        <strain evidence="4 5">Tu259-1</strain>
    </source>
</reference>
<dbReference type="NCBIfam" id="TIGR00714">
    <property type="entry name" value="hscB"/>
    <property type="match status" value="1"/>
</dbReference>
<dbReference type="InterPro" id="IPR036869">
    <property type="entry name" value="J_dom_sf"/>
</dbReference>
<dbReference type="SUPFAM" id="SSF47144">
    <property type="entry name" value="HSC20 (HSCB), C-terminal oligomerisation domain"/>
    <property type="match status" value="1"/>
</dbReference>
<comment type="similarity">
    <text evidence="1">Belongs to the HscB family.</text>
</comment>
<dbReference type="AlphaFoldDB" id="A0A854Q8P7"/>
<evidence type="ECO:0000256" key="2">
    <source>
        <dbReference type="ARBA" id="ARBA00023186"/>
    </source>
</evidence>